<feature type="domain" description="KATNIP" evidence="2">
    <location>
        <begin position="566"/>
        <end position="728"/>
    </location>
</feature>
<name>A0A2G8KBT6_STIJA</name>
<feature type="region of interest" description="Disordered" evidence="1">
    <location>
        <begin position="712"/>
        <end position="748"/>
    </location>
</feature>
<feature type="compositionally biased region" description="Basic and acidic residues" evidence="1">
    <location>
        <begin position="304"/>
        <end position="313"/>
    </location>
</feature>
<feature type="region of interest" description="Disordered" evidence="1">
    <location>
        <begin position="404"/>
        <end position="477"/>
    </location>
</feature>
<keyword evidence="4" id="KW-1185">Reference proteome</keyword>
<feature type="compositionally biased region" description="Basic and acidic residues" evidence="1">
    <location>
        <begin position="775"/>
        <end position="784"/>
    </location>
</feature>
<feature type="region of interest" description="Disordered" evidence="1">
    <location>
        <begin position="1054"/>
        <end position="1076"/>
    </location>
</feature>
<feature type="compositionally biased region" description="Acidic residues" evidence="1">
    <location>
        <begin position="1067"/>
        <end position="1076"/>
    </location>
</feature>
<accession>A0A2G8KBT6</accession>
<feature type="compositionally biased region" description="Basic and acidic residues" evidence="1">
    <location>
        <begin position="794"/>
        <end position="805"/>
    </location>
</feature>
<feature type="region of interest" description="Disordered" evidence="1">
    <location>
        <begin position="766"/>
        <end position="827"/>
    </location>
</feature>
<dbReference type="InterPro" id="IPR027859">
    <property type="entry name" value="KATNIP_dom"/>
</dbReference>
<dbReference type="Pfam" id="PF14652">
    <property type="entry name" value="DUF4457"/>
    <property type="match status" value="3"/>
</dbReference>
<dbReference type="OrthoDB" id="304622at2759"/>
<reference evidence="3 4" key="1">
    <citation type="journal article" date="2017" name="PLoS Biol.">
        <title>The sea cucumber genome provides insights into morphological evolution and visceral regeneration.</title>
        <authorList>
            <person name="Zhang X."/>
            <person name="Sun L."/>
            <person name="Yuan J."/>
            <person name="Sun Y."/>
            <person name="Gao Y."/>
            <person name="Zhang L."/>
            <person name="Li S."/>
            <person name="Dai H."/>
            <person name="Hamel J.F."/>
            <person name="Liu C."/>
            <person name="Yu Y."/>
            <person name="Liu S."/>
            <person name="Lin W."/>
            <person name="Guo K."/>
            <person name="Jin S."/>
            <person name="Xu P."/>
            <person name="Storey K.B."/>
            <person name="Huan P."/>
            <person name="Zhang T."/>
            <person name="Zhou Y."/>
            <person name="Zhang J."/>
            <person name="Lin C."/>
            <person name="Li X."/>
            <person name="Xing L."/>
            <person name="Huo D."/>
            <person name="Sun M."/>
            <person name="Wang L."/>
            <person name="Mercier A."/>
            <person name="Li F."/>
            <person name="Yang H."/>
            <person name="Xiang J."/>
        </authorList>
    </citation>
    <scope>NUCLEOTIDE SEQUENCE [LARGE SCALE GENOMIC DNA]</scope>
    <source>
        <strain evidence="3">Shaxun</strain>
        <tissue evidence="3">Muscle</tissue>
    </source>
</reference>
<protein>
    <recommendedName>
        <fullName evidence="2">KATNIP domain-containing protein</fullName>
    </recommendedName>
</protein>
<feature type="domain" description="KATNIP" evidence="2">
    <location>
        <begin position="1346"/>
        <end position="1672"/>
    </location>
</feature>
<feature type="region of interest" description="Disordered" evidence="1">
    <location>
        <begin position="342"/>
        <end position="367"/>
    </location>
</feature>
<dbReference type="STRING" id="307972.A0A2G8KBT6"/>
<proteinExistence type="predicted"/>
<feature type="region of interest" description="Disordered" evidence="1">
    <location>
        <begin position="94"/>
        <end position="114"/>
    </location>
</feature>
<dbReference type="PANTHER" id="PTHR21534:SF0">
    <property type="entry name" value="KATANIN-INTERACTING PROTEIN"/>
    <property type="match status" value="1"/>
</dbReference>
<feature type="compositionally biased region" description="Basic and acidic residues" evidence="1">
    <location>
        <begin position="1272"/>
        <end position="1284"/>
    </location>
</feature>
<dbReference type="Proteomes" id="UP000230750">
    <property type="component" value="Unassembled WGS sequence"/>
</dbReference>
<feature type="compositionally biased region" description="Polar residues" evidence="1">
    <location>
        <begin position="857"/>
        <end position="874"/>
    </location>
</feature>
<feature type="compositionally biased region" description="Basic and acidic residues" evidence="1">
    <location>
        <begin position="987"/>
        <end position="997"/>
    </location>
</feature>
<gene>
    <name evidence="3" type="ORF">BSL78_17683</name>
</gene>
<feature type="domain" description="KATNIP" evidence="2">
    <location>
        <begin position="1069"/>
        <end position="1218"/>
    </location>
</feature>
<feature type="region of interest" description="Disordered" evidence="1">
    <location>
        <begin position="987"/>
        <end position="1010"/>
    </location>
</feature>
<organism evidence="3 4">
    <name type="scientific">Stichopus japonicus</name>
    <name type="common">Sea cucumber</name>
    <dbReference type="NCBI Taxonomy" id="307972"/>
    <lineage>
        <taxon>Eukaryota</taxon>
        <taxon>Metazoa</taxon>
        <taxon>Echinodermata</taxon>
        <taxon>Eleutherozoa</taxon>
        <taxon>Echinozoa</taxon>
        <taxon>Holothuroidea</taxon>
        <taxon>Aspidochirotacea</taxon>
        <taxon>Aspidochirotida</taxon>
        <taxon>Stichopodidae</taxon>
        <taxon>Apostichopus</taxon>
    </lineage>
</organism>
<feature type="region of interest" description="Disordered" evidence="1">
    <location>
        <begin position="285"/>
        <end position="313"/>
    </location>
</feature>
<evidence type="ECO:0000259" key="2">
    <source>
        <dbReference type="Pfam" id="PF14652"/>
    </source>
</evidence>
<feature type="compositionally biased region" description="Basic and acidic residues" evidence="1">
    <location>
        <begin position="875"/>
        <end position="901"/>
    </location>
</feature>
<evidence type="ECO:0000256" key="1">
    <source>
        <dbReference type="SAM" id="MobiDB-lite"/>
    </source>
</evidence>
<sequence length="1762" mass="199055">MYSLNMNYRRGQRGHWSKEGYAGSIAETQATNTIAEGPDKYDEYLLQLQRKNRVLKKLKAKDDDQIELERKEQGFSLYVNGANENLKALENMKYSPRKPTTNKPKTAGADGPRRQLIGQMPKFKSDLEERAKTAPSKVQRRNWQQASVDIKTNKGSKLKVKSRTKLADYSDDFEVYDSLEEQTGHAWRETGEKDEEEADEDLDLEDIHKNMTMILEGSDGGGSDIEVDAGEFNKESLEEEMEVGEEDEACIDEGNIHGQLLMSLEDVKNLRRSLEANAEIRHSIARKGNGRDSNSSSDDEIAEEIERPEAIDARGSDLEKCDIIPGDMIVLDFGLDQKATRRQGQNLSAKRKPDAEEFSLGASPQQMPVNRSSTIQILSYLQKKKDGTQWRQQEDDLKEIQRAMQAENSSVTSQTQDVVLQQTPSEAPRLCKGQNRCRRSQQTSSPRELPTPPAASRASPREDYTPEEIPSNLMTSQNLDQYKMEMVIDKVKQMDARSQKKLLRELERVEESTNSKKTPKKTTSVISSIPSAEELALFNTPKLAPRAKSAASLPKTASTRTSHVTLEVLSNWSHSSRVGLTEVEFYNDAGEKVNLTPSDVWVQGAKDMQGMLGNLVNGRAKTTRERNMWSCTKTPDVRLLLHFKVKQMHSDDEIPTVSKIKIWNYNKSLKDLSMGLKDVKLHCDGDLLWEGIVEKGCGNQVFDYSMMIELPRPKDDDANQEPEVVENVKSSWSKSLPPTREELPDALTRSKTKILEKRDIQKLDEKIDEEISVEPSKERKEAPEPKASSVLPQTRREMDPTRDEESLSVTEFEGTGSSMGSDQPKLARCKTRLLKRSSENLLLPTVDDSVQIFASTRSSVESVKGQATSTSILNEDSKIVPSERHSPRNRSEVQAQEKQEQESPSSSKPEADEFNQEEMSMLQQLQNISLAKKKETPKPSWLTMEKQEESNDDEPLFGMETFPPKTSTGAVKEGVVVADDLEDERWRQQAQGRKESTDLDPFGPSGPTRRAQWRHQHQLSLEESWTSLSMFDKSQKGRLTANMNLDMQGDCLDEFLPAGNSHNDKEAGDDDDSSEEFEIPILPHGQRMKIIIKTTWGDKHYVGLNGIEVFQSNGELASITEVTADPPDINVLDEYGADPRVITNLIDGVNRTRDDIHMWLAPYISGRNSLQLIFEHPVKIAMIRIWNYNKSRIHSFRGAKDIEVFLDDKCIFKGEIDRASGTREGDMEAFGDTILFSEDADILELISRHDEAYIVQTEDWFSSSMEDEFIPERPKTADEGEERPFTTARKFRKKEGETRETPKPPTDSSSPEGITLIPGVEERYVPSAMDVSAATETVFIGRFLKLNFTATWGDYYYLGLTGLEVMDQHGEAIPFNLEQVDANPRDLNVLPEYGSDDRTLDKILDGENITTSDEHMWLAPFSEGADHTLTIDFQQKVQISGLRIWNYNKSPEDTYRGIKTMHVFLDNKPLSPKSGYLIRKGPGNCFFDFAQEVTFGGWKRAEPSINPALPKSIQESLRSSIVASEEPSQEYISMHMPCGFVFQFQLLCTWGDQYYVGLNGIEFFDETGNKIILTETNVAAYPPSINILEGVDDDVRTPDKLIDGINDSKDGRHTWLAPILPGVINKVYVIFDEPVTVSMIKLWNYSKTPLRGVKEFGLYLDDLLIYNGILGKVSTGARGILPTLELPAMYHTILFTDDVKLLQREKHTIIQNRSQDQDVQLTNDREVVEKHNNTKKTAASTVDQALRPKTSIVHGLRTGIRR</sequence>
<comment type="caution">
    <text evidence="3">The sequence shown here is derived from an EMBL/GenBank/DDBJ whole genome shotgun (WGS) entry which is preliminary data.</text>
</comment>
<dbReference type="InterPro" id="IPR026704">
    <property type="entry name" value="KATNIP"/>
</dbReference>
<dbReference type="PANTHER" id="PTHR21534">
    <property type="entry name" value="KATANIN-INTERACTING PROTEIN"/>
    <property type="match status" value="1"/>
</dbReference>
<feature type="region of interest" description="Disordered" evidence="1">
    <location>
        <begin position="507"/>
        <end position="526"/>
    </location>
</feature>
<feature type="region of interest" description="Disordered" evidence="1">
    <location>
        <begin position="857"/>
        <end position="968"/>
    </location>
</feature>
<evidence type="ECO:0000313" key="3">
    <source>
        <dbReference type="EMBL" id="PIK45451.1"/>
    </source>
</evidence>
<feature type="compositionally biased region" description="Polar residues" evidence="1">
    <location>
        <begin position="917"/>
        <end position="929"/>
    </location>
</feature>
<feature type="region of interest" description="Disordered" evidence="1">
    <location>
        <begin position="1272"/>
        <end position="1314"/>
    </location>
</feature>
<dbReference type="EMBL" id="MRZV01000713">
    <property type="protein sequence ID" value="PIK45451.1"/>
    <property type="molecule type" value="Genomic_DNA"/>
</dbReference>
<evidence type="ECO:0000313" key="4">
    <source>
        <dbReference type="Proteomes" id="UP000230750"/>
    </source>
</evidence>
<feature type="compositionally biased region" description="Polar residues" evidence="1">
    <location>
        <begin position="406"/>
        <end position="425"/>
    </location>
</feature>